<feature type="transmembrane region" description="Helical" evidence="4">
    <location>
        <begin position="186"/>
        <end position="206"/>
    </location>
</feature>
<feature type="transmembrane region" description="Helical" evidence="4">
    <location>
        <begin position="218"/>
        <end position="238"/>
    </location>
</feature>
<dbReference type="SUPFAM" id="SSF103473">
    <property type="entry name" value="MFS general substrate transporter"/>
    <property type="match status" value="1"/>
</dbReference>
<evidence type="ECO:0000256" key="1">
    <source>
        <dbReference type="ARBA" id="ARBA00004141"/>
    </source>
</evidence>
<dbReference type="RefSeq" id="XP_046061886.1">
    <property type="nucleotide sequence ID" value="XM_046204350.1"/>
</dbReference>
<accession>A0A9P8P820</accession>
<feature type="transmembrane region" description="Helical" evidence="4">
    <location>
        <begin position="55"/>
        <end position="86"/>
    </location>
</feature>
<feature type="transmembrane region" description="Helical" evidence="4">
    <location>
        <begin position="334"/>
        <end position="353"/>
    </location>
</feature>
<dbReference type="GO" id="GO:0016020">
    <property type="term" value="C:membrane"/>
    <property type="evidence" value="ECO:0007669"/>
    <property type="project" value="UniProtKB-SubCell"/>
</dbReference>
<comment type="similarity">
    <text evidence="2">Belongs to the major facilitator superfamily. Monocarboxylate porter (TC 2.A.1.13) family.</text>
</comment>
<keyword evidence="7" id="KW-1185">Reference proteome</keyword>
<keyword evidence="4" id="KW-0812">Transmembrane</keyword>
<dbReference type="InterPro" id="IPR050327">
    <property type="entry name" value="Proton-linked_MCT"/>
</dbReference>
<gene>
    <name evidence="6" type="ORF">OGAPHI_003380</name>
</gene>
<dbReference type="OrthoDB" id="2213137at2759"/>
<sequence length="485" mass="53373">MSVVANEPADHYKDEEQGGVVETTVKDPHASANRPVNNGEYHEEDVLDRPPDGTLWAWIAAACVCSANTFSWGVNSAFGVYLNYYLDANVFPGATKRQFAMIGSLSLGISYMFCQLGNVVAKRYPLRVVMSVGLVIIFVAYWLASIAKTVTQLVMFQGLLMGVGFIFVGGPATIILPTWFLHKRSIASGIGVSGAGLSGLIFSRSCNAIIDRTGSHVWALRMMGLVCGAMLAITIVFIRPRKPFNSKDTNLWHEMQRLFDKRIISLPPVLYICAWCFVYNFAYTILLFSYSSFSTSIGLTYEQGAVVTTVQNVAQLIGRPALGYISDKLGRANVSIACTLLMGLFSGVFWVFVTTYSQMLAFAFLSGLILGTNWVNYTSLAADAVGSGKDMVPAISFICVVSGLPYLVSEVIALELVDYSRSNPFFWCQIFVTVTCIIGGLTLLPYREWKIRRILTAQSQLAKPARLTAAGWRAYLARMFYPIRA</sequence>
<evidence type="ECO:0000256" key="2">
    <source>
        <dbReference type="ARBA" id="ARBA00006727"/>
    </source>
</evidence>
<keyword evidence="4" id="KW-0472">Membrane</keyword>
<evidence type="ECO:0000313" key="7">
    <source>
        <dbReference type="Proteomes" id="UP000769157"/>
    </source>
</evidence>
<keyword evidence="4" id="KW-1133">Transmembrane helix</keyword>
<feature type="transmembrane region" description="Helical" evidence="4">
    <location>
        <begin position="98"/>
        <end position="118"/>
    </location>
</feature>
<dbReference type="InterPro" id="IPR020846">
    <property type="entry name" value="MFS_dom"/>
</dbReference>
<protein>
    <recommendedName>
        <fullName evidence="5">Major facilitator superfamily (MFS) profile domain-containing protein</fullName>
    </recommendedName>
</protein>
<reference evidence="6" key="1">
    <citation type="journal article" date="2021" name="Open Biol.">
        <title>Shared evolutionary footprints suggest mitochondrial oxidative damage underlies multiple complex I losses in fungi.</title>
        <authorList>
            <person name="Schikora-Tamarit M.A."/>
            <person name="Marcet-Houben M."/>
            <person name="Nosek J."/>
            <person name="Gabaldon T."/>
        </authorList>
    </citation>
    <scope>NUCLEOTIDE SEQUENCE</scope>
    <source>
        <strain evidence="6">CBS6075</strain>
    </source>
</reference>
<organism evidence="6 7">
    <name type="scientific">Ogataea philodendri</name>
    <dbReference type="NCBI Taxonomy" id="1378263"/>
    <lineage>
        <taxon>Eukaryota</taxon>
        <taxon>Fungi</taxon>
        <taxon>Dikarya</taxon>
        <taxon>Ascomycota</taxon>
        <taxon>Saccharomycotina</taxon>
        <taxon>Pichiomycetes</taxon>
        <taxon>Pichiales</taxon>
        <taxon>Pichiaceae</taxon>
        <taxon>Ogataea</taxon>
    </lineage>
</organism>
<dbReference type="GeneID" id="70235347"/>
<dbReference type="AlphaFoldDB" id="A0A9P8P820"/>
<dbReference type="Proteomes" id="UP000769157">
    <property type="component" value="Unassembled WGS sequence"/>
</dbReference>
<feature type="transmembrane region" description="Helical" evidence="4">
    <location>
        <begin position="424"/>
        <end position="444"/>
    </location>
</feature>
<name>A0A9P8P820_9ASCO</name>
<dbReference type="Gene3D" id="1.20.1250.20">
    <property type="entry name" value="MFS general substrate transporter like domains"/>
    <property type="match status" value="2"/>
</dbReference>
<dbReference type="InterPro" id="IPR011701">
    <property type="entry name" value="MFS"/>
</dbReference>
<evidence type="ECO:0000259" key="5">
    <source>
        <dbReference type="PROSITE" id="PS50850"/>
    </source>
</evidence>
<feature type="region of interest" description="Disordered" evidence="3">
    <location>
        <begin position="25"/>
        <end position="45"/>
    </location>
</feature>
<dbReference type="InterPro" id="IPR036259">
    <property type="entry name" value="MFS_trans_sf"/>
</dbReference>
<proteinExistence type="inferred from homology"/>
<evidence type="ECO:0000256" key="4">
    <source>
        <dbReference type="SAM" id="Phobius"/>
    </source>
</evidence>
<dbReference type="PANTHER" id="PTHR11360">
    <property type="entry name" value="MONOCARBOXYLATE TRANSPORTER"/>
    <property type="match status" value="1"/>
</dbReference>
<feature type="transmembrane region" description="Helical" evidence="4">
    <location>
        <begin position="269"/>
        <end position="290"/>
    </location>
</feature>
<comment type="subcellular location">
    <subcellularLocation>
        <location evidence="1">Membrane</location>
        <topology evidence="1">Multi-pass membrane protein</topology>
    </subcellularLocation>
</comment>
<reference evidence="6" key="2">
    <citation type="submission" date="2021-01" db="EMBL/GenBank/DDBJ databases">
        <authorList>
            <person name="Schikora-Tamarit M.A."/>
        </authorList>
    </citation>
    <scope>NUCLEOTIDE SEQUENCE</scope>
    <source>
        <strain evidence="6">CBS6075</strain>
    </source>
</reference>
<comment type="caution">
    <text evidence="6">The sequence shown here is derived from an EMBL/GenBank/DDBJ whole genome shotgun (WGS) entry which is preliminary data.</text>
</comment>
<dbReference type="GO" id="GO:0022857">
    <property type="term" value="F:transmembrane transporter activity"/>
    <property type="evidence" value="ECO:0007669"/>
    <property type="project" value="InterPro"/>
</dbReference>
<dbReference type="EMBL" id="JAEUBE010000199">
    <property type="protein sequence ID" value="KAH3666930.1"/>
    <property type="molecule type" value="Genomic_DNA"/>
</dbReference>
<feature type="transmembrane region" description="Helical" evidence="4">
    <location>
        <begin position="124"/>
        <end position="144"/>
    </location>
</feature>
<feature type="transmembrane region" description="Helical" evidence="4">
    <location>
        <begin position="156"/>
        <end position="180"/>
    </location>
</feature>
<feature type="transmembrane region" description="Helical" evidence="4">
    <location>
        <begin position="392"/>
        <end position="412"/>
    </location>
</feature>
<dbReference type="Pfam" id="PF07690">
    <property type="entry name" value="MFS_1"/>
    <property type="match status" value="1"/>
</dbReference>
<dbReference type="PROSITE" id="PS50850">
    <property type="entry name" value="MFS"/>
    <property type="match status" value="1"/>
</dbReference>
<evidence type="ECO:0000313" key="6">
    <source>
        <dbReference type="EMBL" id="KAH3666930.1"/>
    </source>
</evidence>
<dbReference type="PANTHER" id="PTHR11360:SF315">
    <property type="entry name" value="TRANSPORTER MCH2-RELATED"/>
    <property type="match status" value="1"/>
</dbReference>
<evidence type="ECO:0000256" key="3">
    <source>
        <dbReference type="SAM" id="MobiDB-lite"/>
    </source>
</evidence>
<feature type="transmembrane region" description="Helical" evidence="4">
    <location>
        <begin position="359"/>
        <end position="380"/>
    </location>
</feature>
<feature type="domain" description="Major facilitator superfamily (MFS) profile" evidence="5">
    <location>
        <begin position="268"/>
        <end position="485"/>
    </location>
</feature>